<sequence>MSRLASLDTVASNEQTAFVAVLMVAIAVVMMGTAVKPMISMFGELLKSLMQAAVAVLVAGAALALVFLSLLR</sequence>
<evidence type="ECO:0000313" key="3">
    <source>
        <dbReference type="Proteomes" id="UP000604117"/>
    </source>
</evidence>
<proteinExistence type="predicted"/>
<dbReference type="EMBL" id="BONE01000011">
    <property type="protein sequence ID" value="GIF72333.1"/>
    <property type="molecule type" value="Genomic_DNA"/>
</dbReference>
<evidence type="ECO:0000313" key="2">
    <source>
        <dbReference type="EMBL" id="GIF72333.1"/>
    </source>
</evidence>
<keyword evidence="1" id="KW-0472">Membrane</keyword>
<keyword evidence="3" id="KW-1185">Reference proteome</keyword>
<reference evidence="2 3" key="1">
    <citation type="submission" date="2021-01" db="EMBL/GenBank/DDBJ databases">
        <title>Whole genome shotgun sequence of Asanoa siamensis NBRC 107932.</title>
        <authorList>
            <person name="Komaki H."/>
            <person name="Tamura T."/>
        </authorList>
    </citation>
    <scope>NUCLEOTIDE SEQUENCE [LARGE SCALE GENOMIC DNA]</scope>
    <source>
        <strain evidence="2 3">NBRC 107932</strain>
    </source>
</reference>
<dbReference type="Proteomes" id="UP000604117">
    <property type="component" value="Unassembled WGS sequence"/>
</dbReference>
<keyword evidence="1" id="KW-1133">Transmembrane helix</keyword>
<feature type="transmembrane region" description="Helical" evidence="1">
    <location>
        <begin position="16"/>
        <end position="37"/>
    </location>
</feature>
<keyword evidence="1" id="KW-0812">Transmembrane</keyword>
<comment type="caution">
    <text evidence="2">The sequence shown here is derived from an EMBL/GenBank/DDBJ whole genome shotgun (WGS) entry which is preliminary data.</text>
</comment>
<protein>
    <submittedName>
        <fullName evidence="2">Uncharacterized protein</fullName>
    </submittedName>
</protein>
<feature type="transmembrane region" description="Helical" evidence="1">
    <location>
        <begin position="49"/>
        <end position="71"/>
    </location>
</feature>
<name>A0ABQ4CM13_9ACTN</name>
<accession>A0ABQ4CM13</accession>
<evidence type="ECO:0000256" key="1">
    <source>
        <dbReference type="SAM" id="Phobius"/>
    </source>
</evidence>
<gene>
    <name evidence="2" type="ORF">Asi02nite_18510</name>
</gene>
<organism evidence="2 3">
    <name type="scientific">Asanoa siamensis</name>
    <dbReference type="NCBI Taxonomy" id="926357"/>
    <lineage>
        <taxon>Bacteria</taxon>
        <taxon>Bacillati</taxon>
        <taxon>Actinomycetota</taxon>
        <taxon>Actinomycetes</taxon>
        <taxon>Micromonosporales</taxon>
        <taxon>Micromonosporaceae</taxon>
        <taxon>Asanoa</taxon>
    </lineage>
</organism>